<gene>
    <name evidence="2" type="ORF">FKW77_006008</name>
</gene>
<accession>A0A517L5J2</accession>
<feature type="compositionally biased region" description="Polar residues" evidence="1">
    <location>
        <begin position="388"/>
        <end position="399"/>
    </location>
</feature>
<dbReference type="EMBL" id="CP042189">
    <property type="protein sequence ID" value="QDS70884.1"/>
    <property type="molecule type" value="Genomic_DNA"/>
</dbReference>
<organism evidence="2 3">
    <name type="scientific">Venturia effusa</name>
    <dbReference type="NCBI Taxonomy" id="50376"/>
    <lineage>
        <taxon>Eukaryota</taxon>
        <taxon>Fungi</taxon>
        <taxon>Dikarya</taxon>
        <taxon>Ascomycota</taxon>
        <taxon>Pezizomycotina</taxon>
        <taxon>Dothideomycetes</taxon>
        <taxon>Pleosporomycetidae</taxon>
        <taxon>Venturiales</taxon>
        <taxon>Venturiaceae</taxon>
        <taxon>Venturia</taxon>
    </lineage>
</organism>
<proteinExistence type="predicted"/>
<feature type="region of interest" description="Disordered" evidence="1">
    <location>
        <begin position="357"/>
        <end position="399"/>
    </location>
</feature>
<protein>
    <submittedName>
        <fullName evidence="2">Uncharacterized protein</fullName>
    </submittedName>
</protein>
<feature type="compositionally biased region" description="Polar residues" evidence="1">
    <location>
        <begin position="19"/>
        <end position="47"/>
    </location>
</feature>
<feature type="region of interest" description="Disordered" evidence="1">
    <location>
        <begin position="1"/>
        <end position="103"/>
    </location>
</feature>
<reference evidence="2 3" key="1">
    <citation type="submission" date="2019-07" db="EMBL/GenBank/DDBJ databases">
        <title>Finished genome of Venturia effusa.</title>
        <authorList>
            <person name="Young C.A."/>
            <person name="Cox M.P."/>
            <person name="Ganley A.R.D."/>
            <person name="David W.J."/>
        </authorList>
    </citation>
    <scope>NUCLEOTIDE SEQUENCE [LARGE SCALE GENOMIC DNA]</scope>
    <source>
        <strain evidence="3">albino</strain>
    </source>
</reference>
<name>A0A517L5J2_9PEZI</name>
<evidence type="ECO:0000313" key="3">
    <source>
        <dbReference type="Proteomes" id="UP000316270"/>
    </source>
</evidence>
<keyword evidence="3" id="KW-1185">Reference proteome</keyword>
<evidence type="ECO:0000313" key="2">
    <source>
        <dbReference type="EMBL" id="QDS70884.1"/>
    </source>
</evidence>
<dbReference type="AlphaFoldDB" id="A0A517L5J2"/>
<sequence>MAPRTRKKELAPDKGSKPTILSTNPTAPQPTHNRVTRAASTYNQDLSNGDGGAGPLVQTKYVASSLRSRKRAHGEEDRDMIEGSMPPKRARKEGRPSREEEKREVYHDVQAWVQKRTPEIRNIVRDLGQPITSRRPHPYPEHTWKTDSREHPQEIADLIYEHRFLERVNKELIGLHTRDQIDAARQRIDIEWPAMKLVHVEFPLKPCEIPEGEYLHTALPSELEREWVDPVEEYAWAAWIDKPEGQSYHRRRIIKRKEKAIGEWMEWNEQPFSKDEALAGRRPYGAGKEPKELKTWENFRAWPARKTSTNAEKIRFEAWKRRRVVRQFMTVRASVMRDVVNTDLSLEDRDDAEALLQSMPVLEGPESAADAELTSDAEPTNDAEQTTDAESTIDTGPSQ</sequence>
<evidence type="ECO:0000256" key="1">
    <source>
        <dbReference type="SAM" id="MobiDB-lite"/>
    </source>
</evidence>
<feature type="compositionally biased region" description="Basic and acidic residues" evidence="1">
    <location>
        <begin position="93"/>
        <end position="103"/>
    </location>
</feature>
<feature type="compositionally biased region" description="Acidic residues" evidence="1">
    <location>
        <begin position="373"/>
        <end position="387"/>
    </location>
</feature>
<dbReference type="Proteomes" id="UP000316270">
    <property type="component" value="Chromosome 5"/>
</dbReference>